<dbReference type="Proteomes" id="UP001235939">
    <property type="component" value="Chromosome 10"/>
</dbReference>
<protein>
    <submittedName>
        <fullName evidence="6">PDS5A</fullName>
    </submittedName>
</protein>
<keyword evidence="4" id="KW-0539">Nucleus</keyword>
<organism evidence="6 7">
    <name type="scientific">Cordylochernes scorpioides</name>
    <dbReference type="NCBI Taxonomy" id="51811"/>
    <lineage>
        <taxon>Eukaryota</taxon>
        <taxon>Metazoa</taxon>
        <taxon>Ecdysozoa</taxon>
        <taxon>Arthropoda</taxon>
        <taxon>Chelicerata</taxon>
        <taxon>Arachnida</taxon>
        <taxon>Pseudoscorpiones</taxon>
        <taxon>Cheliferoidea</taxon>
        <taxon>Chernetidae</taxon>
        <taxon>Cordylochernes</taxon>
    </lineage>
</organism>
<name>A0ABY6KUZ3_9ARAC</name>
<comment type="subcellular location">
    <subcellularLocation>
        <location evidence="1">Nucleus</location>
    </subcellularLocation>
</comment>
<dbReference type="Gene3D" id="1.25.10.10">
    <property type="entry name" value="Leucine-rich Repeat Variant"/>
    <property type="match status" value="2"/>
</dbReference>
<keyword evidence="2" id="KW-0132">Cell division</keyword>
<evidence type="ECO:0000256" key="4">
    <source>
        <dbReference type="ARBA" id="ARBA00023242"/>
    </source>
</evidence>
<gene>
    <name evidence="6" type="ORF">LAZ67_10000282</name>
</gene>
<dbReference type="PANTHER" id="PTHR12663:SF0">
    <property type="entry name" value="PRECOCIOUS DISSOCIATION OF SISTERS 5, ISOFORM A"/>
    <property type="match status" value="1"/>
</dbReference>
<evidence type="ECO:0000256" key="5">
    <source>
        <dbReference type="ARBA" id="ARBA00023306"/>
    </source>
</evidence>
<dbReference type="Pfam" id="PF20168">
    <property type="entry name" value="PDS5"/>
    <property type="match status" value="1"/>
</dbReference>
<evidence type="ECO:0000256" key="3">
    <source>
        <dbReference type="ARBA" id="ARBA00022776"/>
    </source>
</evidence>
<dbReference type="EMBL" id="CP092872">
    <property type="protein sequence ID" value="UYV72678.1"/>
    <property type="molecule type" value="Genomic_DNA"/>
</dbReference>
<sequence length="1128" mass="129653">MDECVQMSPPSQHKIIYPPGVKELNEDLSNDELVRRLKECAQAFQNLSQEEDNSFIVPLSLYLATPFFLEHPNKDVRLLVACCIADIFRVFAPEAPYKDVDILKSIFLFFVEQLQGLEDPKSPIFKRYFYLLENLSWVKSFNLCLELEENQQIFCQLFNLIFGIISDDHASKVKAFMLDLLSPLIAEADVISQELLDLVLIQIIEPRKTQNKHAYILARDLIKRGASNLEPYIQAFFSNILILNKGTISPLTPRVYDLVYELNFLCPTIMSTVLPQLEFKLKSNQEKERLDVTKLLARMFSDKDSDLATQNNLLWKCFLGRFNDIGVRVRTRCVQYSMHFLLNHPELRGDIIDQLRLRQHDPEENVRYEVVMAIISAAKKDFSAVNDVLLNFVKERTLDKKFKIRKEALLGLAYLYKQHAESKDLPESTRDCISWIKDKILHVYYQTALEDRMLVERILHTCLIPHQSPLEERMQKLYHLFATVDDNAVKAFIELLKSQNMVRSQFRAIVEYLQQPRTEERSKNINLKIHLLSKNLAQNLRTAEYTRRFVSSLDQNARLLSHMEVVVMGAASCGEIERSVKELLKTLGLPVQTNTYYMTLKQLFERMAPAMMDEAGIRLLLTLVRDSLLGSGDMDVRLGLYHTPSYLRGLQLIHVLSTIYPETFRGEEVYNELVNFLKCSDETAADLTIQILTSVGSVVEKSHPNLLMRLLPILQNFVENGTTKQAKHSVACLNAVAPNKERMFGQVLDHLKQHLHLDSQFFRTAVVSIGHIAYHCPELFGSTIKSIVSKVIVKDLLMADQDSPRESESMWGPADMLPEETRVKIQGIKLMARWLLGQKTATNSALSTLRLLCTILRHHGDLMERGHVSEMEKSWLRLTAALTMLKICQDPGYADIISPDQFQQLAQVLNDECYEVRQKFGAKLHKHLVSLRLPLEFMAILALGALEKARDLKGQLKHYLLANINRRKDFIKQHTAPLTQAKLYNTLPDYVVPYMIHLLAHHPSLRQHDDVEPLMKLKDCLWFILEPLITKNDNYSFSFFKKLIENIKQSKDRQNPDDVVANNKLYAVCDLALGLILSKTTNFVYKDFPVEPVVPTKLFTEPDKVSLNNKSYLPPELISTLPKDSIKA</sequence>
<dbReference type="InterPro" id="IPR016024">
    <property type="entry name" value="ARM-type_fold"/>
</dbReference>
<evidence type="ECO:0000313" key="7">
    <source>
        <dbReference type="Proteomes" id="UP001235939"/>
    </source>
</evidence>
<keyword evidence="3" id="KW-0498">Mitosis</keyword>
<accession>A0ABY6KUZ3</accession>
<reference evidence="6 7" key="1">
    <citation type="submission" date="2022-01" db="EMBL/GenBank/DDBJ databases">
        <title>A chromosomal length assembly of Cordylochernes scorpioides.</title>
        <authorList>
            <person name="Zeh D."/>
            <person name="Zeh J."/>
        </authorList>
    </citation>
    <scope>NUCLEOTIDE SEQUENCE [LARGE SCALE GENOMIC DNA]</scope>
    <source>
        <strain evidence="6">IN4F17</strain>
        <tissue evidence="6">Whole Body</tissue>
    </source>
</reference>
<dbReference type="PANTHER" id="PTHR12663">
    <property type="entry name" value="ANDROGEN INDUCED INHIBITOR OF PROLIFERATION AS3 / PDS5-RELATED"/>
    <property type="match status" value="1"/>
</dbReference>
<dbReference type="InterPro" id="IPR011989">
    <property type="entry name" value="ARM-like"/>
</dbReference>
<keyword evidence="7" id="KW-1185">Reference proteome</keyword>
<keyword evidence="5" id="KW-0131">Cell cycle</keyword>
<dbReference type="CDD" id="cd19953">
    <property type="entry name" value="PDS5"/>
    <property type="match status" value="1"/>
</dbReference>
<dbReference type="SUPFAM" id="SSF48371">
    <property type="entry name" value="ARM repeat"/>
    <property type="match status" value="1"/>
</dbReference>
<proteinExistence type="predicted"/>
<evidence type="ECO:0000256" key="2">
    <source>
        <dbReference type="ARBA" id="ARBA00022618"/>
    </source>
</evidence>
<dbReference type="InterPro" id="IPR039776">
    <property type="entry name" value="Pds5"/>
</dbReference>
<evidence type="ECO:0000313" key="6">
    <source>
        <dbReference type="EMBL" id="UYV72678.1"/>
    </source>
</evidence>
<evidence type="ECO:0000256" key="1">
    <source>
        <dbReference type="ARBA" id="ARBA00004123"/>
    </source>
</evidence>